<dbReference type="InterPro" id="IPR027417">
    <property type="entry name" value="P-loop_NTPase"/>
</dbReference>
<accession>A0ABY1QJD0</accession>
<comment type="caution">
    <text evidence="2">The sequence shown here is derived from an EMBL/GenBank/DDBJ whole genome shotgun (WGS) entry which is preliminary data.</text>
</comment>
<dbReference type="EMBL" id="FXUG01000016">
    <property type="protein sequence ID" value="SMP73169.1"/>
    <property type="molecule type" value="Genomic_DNA"/>
</dbReference>
<dbReference type="RefSeq" id="WP_283434694.1">
    <property type="nucleotide sequence ID" value="NZ_CAWLDM010000001.1"/>
</dbReference>
<evidence type="ECO:0000256" key="1">
    <source>
        <dbReference type="SAM" id="Coils"/>
    </source>
</evidence>
<keyword evidence="1" id="KW-0175">Coiled coil</keyword>
<reference evidence="2 3" key="1">
    <citation type="submission" date="2017-05" db="EMBL/GenBank/DDBJ databases">
        <authorList>
            <person name="Varghese N."/>
            <person name="Submissions S."/>
        </authorList>
    </citation>
    <scope>NUCLEOTIDE SEQUENCE [LARGE SCALE GENOMIC DNA]</scope>
    <source>
        <strain evidence="2 3">DSM 25457</strain>
    </source>
</reference>
<organism evidence="2 3">
    <name type="scientific">Neorhodopirellula lusitana</name>
    <dbReference type="NCBI Taxonomy" id="445327"/>
    <lineage>
        <taxon>Bacteria</taxon>
        <taxon>Pseudomonadati</taxon>
        <taxon>Planctomycetota</taxon>
        <taxon>Planctomycetia</taxon>
        <taxon>Pirellulales</taxon>
        <taxon>Pirellulaceae</taxon>
        <taxon>Neorhodopirellula</taxon>
    </lineage>
</organism>
<keyword evidence="3" id="KW-1185">Reference proteome</keyword>
<evidence type="ECO:0000313" key="2">
    <source>
        <dbReference type="EMBL" id="SMP73169.1"/>
    </source>
</evidence>
<sequence length="222" mass="25004">MTETTQDLESLRKRLNRIEGKRDELTVQQADLQAKLASVNGFLEIADSVTAALEQLGNDIFKRQLTLIENTMTKALQEVLEQPIVFKTNCTFKRDAASVEFLIERDGNPEDIMKGQGGSVANVVSVGLRMLAIATLDERRHRRFLVLDEQDCWLHPDLVPKLTQIVQRAGTELGFQVLMISHHDVTHFIRHADKVYRLSPDRGDGVGLEQVVADAPQEAENY</sequence>
<name>A0ABY1QJD0_9BACT</name>
<evidence type="ECO:0000313" key="3">
    <source>
        <dbReference type="Proteomes" id="UP001158067"/>
    </source>
</evidence>
<protein>
    <submittedName>
        <fullName evidence="2">Uncharacterized protein</fullName>
    </submittedName>
</protein>
<dbReference type="Proteomes" id="UP001158067">
    <property type="component" value="Unassembled WGS sequence"/>
</dbReference>
<proteinExistence type="predicted"/>
<dbReference type="Gene3D" id="3.40.50.300">
    <property type="entry name" value="P-loop containing nucleotide triphosphate hydrolases"/>
    <property type="match status" value="1"/>
</dbReference>
<feature type="coiled-coil region" evidence="1">
    <location>
        <begin position="1"/>
        <end position="35"/>
    </location>
</feature>
<gene>
    <name evidence="2" type="ORF">SAMN06265222_11642</name>
</gene>
<dbReference type="SUPFAM" id="SSF52540">
    <property type="entry name" value="P-loop containing nucleoside triphosphate hydrolases"/>
    <property type="match status" value="1"/>
</dbReference>